<dbReference type="EMBL" id="CM045766">
    <property type="protein sequence ID" value="KAI8003375.1"/>
    <property type="molecule type" value="Genomic_DNA"/>
</dbReference>
<organism evidence="1 2">
    <name type="scientific">Camellia lanceoleosa</name>
    <dbReference type="NCBI Taxonomy" id="1840588"/>
    <lineage>
        <taxon>Eukaryota</taxon>
        <taxon>Viridiplantae</taxon>
        <taxon>Streptophyta</taxon>
        <taxon>Embryophyta</taxon>
        <taxon>Tracheophyta</taxon>
        <taxon>Spermatophyta</taxon>
        <taxon>Magnoliopsida</taxon>
        <taxon>eudicotyledons</taxon>
        <taxon>Gunneridae</taxon>
        <taxon>Pentapetalae</taxon>
        <taxon>asterids</taxon>
        <taxon>Ericales</taxon>
        <taxon>Theaceae</taxon>
        <taxon>Camellia</taxon>
    </lineage>
</organism>
<gene>
    <name evidence="1" type="ORF">LOK49_LG08G00673</name>
</gene>
<evidence type="ECO:0000313" key="2">
    <source>
        <dbReference type="Proteomes" id="UP001060215"/>
    </source>
</evidence>
<dbReference type="Proteomes" id="UP001060215">
    <property type="component" value="Chromosome 9"/>
</dbReference>
<protein>
    <submittedName>
        <fullName evidence="1">Uncharacterized protein</fullName>
    </submittedName>
</protein>
<sequence>MDVVKSTFVYNFEGILGKPFSYAGVVVCCCGLCCFWQCADAAVAGSCCCCLGAAEAGFKGLLLQNVAAAGCAVAGRVQLPSGCVLLLM</sequence>
<keyword evidence="2" id="KW-1185">Reference proteome</keyword>
<proteinExistence type="predicted"/>
<name>A0ACC0GSW8_9ERIC</name>
<reference evidence="1 2" key="1">
    <citation type="journal article" date="2022" name="Plant J.">
        <title>Chromosome-level genome of Camellia lanceoleosa provides a valuable resource for understanding genome evolution and self-incompatibility.</title>
        <authorList>
            <person name="Gong W."/>
            <person name="Xiao S."/>
            <person name="Wang L."/>
            <person name="Liao Z."/>
            <person name="Chang Y."/>
            <person name="Mo W."/>
            <person name="Hu G."/>
            <person name="Li W."/>
            <person name="Zhao G."/>
            <person name="Zhu H."/>
            <person name="Hu X."/>
            <person name="Ji K."/>
            <person name="Xiang X."/>
            <person name="Song Q."/>
            <person name="Yuan D."/>
            <person name="Jin S."/>
            <person name="Zhang L."/>
        </authorList>
    </citation>
    <scope>NUCLEOTIDE SEQUENCE [LARGE SCALE GENOMIC DNA]</scope>
    <source>
        <strain evidence="1">SQ_2022a</strain>
    </source>
</reference>
<accession>A0ACC0GSW8</accession>
<evidence type="ECO:0000313" key="1">
    <source>
        <dbReference type="EMBL" id="KAI8003375.1"/>
    </source>
</evidence>
<comment type="caution">
    <text evidence="1">The sequence shown here is derived from an EMBL/GenBank/DDBJ whole genome shotgun (WGS) entry which is preliminary data.</text>
</comment>